<dbReference type="Proteomes" id="UP000034096">
    <property type="component" value="Unassembled WGS sequence"/>
</dbReference>
<dbReference type="SUPFAM" id="SSF52440">
    <property type="entry name" value="PreATP-grasp domain"/>
    <property type="match status" value="1"/>
</dbReference>
<dbReference type="InterPro" id="IPR000291">
    <property type="entry name" value="D-Ala_lig_Van_CS"/>
</dbReference>
<feature type="binding site" evidence="12">
    <location>
        <position position="296"/>
    </location>
    <ligand>
        <name>Mg(2+)</name>
        <dbReference type="ChEBI" id="CHEBI:18420"/>
        <label>2</label>
    </ligand>
</feature>
<keyword evidence="9 10" id="KW-0961">Cell wall biogenesis/degradation</keyword>
<evidence type="ECO:0000256" key="2">
    <source>
        <dbReference type="ARBA" id="ARBA00010871"/>
    </source>
</evidence>
<keyword evidence="12" id="KW-0464">Manganese</keyword>
<evidence type="ECO:0000256" key="7">
    <source>
        <dbReference type="ARBA" id="ARBA00022960"/>
    </source>
</evidence>
<comment type="cofactor">
    <cofactor evidence="12">
        <name>Mg(2+)</name>
        <dbReference type="ChEBI" id="CHEBI:18420"/>
    </cofactor>
    <cofactor evidence="12">
        <name>Mn(2+)</name>
        <dbReference type="ChEBI" id="CHEBI:29035"/>
    </cofactor>
    <text evidence="12">Binds 2 magnesium or manganese ions per subunit.</text>
</comment>
<comment type="function">
    <text evidence="10">Cell wall formation.</text>
</comment>
<keyword evidence="8 10" id="KW-0573">Peptidoglycan synthesis</keyword>
<evidence type="ECO:0000256" key="4">
    <source>
        <dbReference type="ARBA" id="ARBA00022598"/>
    </source>
</evidence>
<dbReference type="PIRSF" id="PIRSF039102">
    <property type="entry name" value="Ddl/VanB"/>
    <property type="match status" value="1"/>
</dbReference>
<gene>
    <name evidence="10" type="primary">ddl</name>
    <name evidence="15" type="ORF">US75_C0008G0047</name>
</gene>
<evidence type="ECO:0000313" key="16">
    <source>
        <dbReference type="Proteomes" id="UP000034096"/>
    </source>
</evidence>
<feature type="active site" evidence="11">
    <location>
        <position position="172"/>
    </location>
</feature>
<comment type="catalytic activity">
    <reaction evidence="10">
        <text>2 D-alanine + ATP = D-alanyl-D-alanine + ADP + phosphate + H(+)</text>
        <dbReference type="Rhea" id="RHEA:11224"/>
        <dbReference type="ChEBI" id="CHEBI:15378"/>
        <dbReference type="ChEBI" id="CHEBI:30616"/>
        <dbReference type="ChEBI" id="CHEBI:43474"/>
        <dbReference type="ChEBI" id="CHEBI:57416"/>
        <dbReference type="ChEBI" id="CHEBI:57822"/>
        <dbReference type="ChEBI" id="CHEBI:456216"/>
        <dbReference type="EC" id="6.3.2.4"/>
    </reaction>
</comment>
<evidence type="ECO:0000256" key="10">
    <source>
        <dbReference type="HAMAP-Rule" id="MF_00047"/>
    </source>
</evidence>
<evidence type="ECO:0000256" key="11">
    <source>
        <dbReference type="PIRSR" id="PIRSR039102-1"/>
    </source>
</evidence>
<evidence type="ECO:0000256" key="12">
    <source>
        <dbReference type="PIRSR" id="PIRSR039102-3"/>
    </source>
</evidence>
<comment type="similarity">
    <text evidence="2 10">Belongs to the D-alanine--D-alanine ligase family.</text>
</comment>
<evidence type="ECO:0000256" key="8">
    <source>
        <dbReference type="ARBA" id="ARBA00022984"/>
    </source>
</evidence>
<organism evidence="15 16">
    <name type="scientific">Candidatus Woesebacteria bacterium GW2011_GWC1_38_13</name>
    <dbReference type="NCBI Taxonomy" id="1618583"/>
    <lineage>
        <taxon>Bacteria</taxon>
        <taxon>Candidatus Woeseibacteriota</taxon>
    </lineage>
</organism>
<keyword evidence="5 13" id="KW-0547">Nucleotide-binding</keyword>
<dbReference type="PROSITE" id="PS00843">
    <property type="entry name" value="DALA_DALA_LIGASE_1"/>
    <property type="match status" value="1"/>
</dbReference>
<keyword evidence="7 10" id="KW-0133">Cell shape</keyword>
<dbReference type="GO" id="GO:0071555">
    <property type="term" value="P:cell wall organization"/>
    <property type="evidence" value="ECO:0007669"/>
    <property type="project" value="UniProtKB-KW"/>
</dbReference>
<dbReference type="GO" id="GO:0005737">
    <property type="term" value="C:cytoplasm"/>
    <property type="evidence" value="ECO:0007669"/>
    <property type="project" value="UniProtKB-SubCell"/>
</dbReference>
<reference evidence="15 16" key="1">
    <citation type="journal article" date="2015" name="Nature">
        <title>rRNA introns, odd ribosomes, and small enigmatic genomes across a large radiation of phyla.</title>
        <authorList>
            <person name="Brown C.T."/>
            <person name="Hug L.A."/>
            <person name="Thomas B.C."/>
            <person name="Sharon I."/>
            <person name="Castelle C.J."/>
            <person name="Singh A."/>
            <person name="Wilkins M.J."/>
            <person name="Williams K.H."/>
            <person name="Banfield J.F."/>
        </authorList>
    </citation>
    <scope>NUCLEOTIDE SEQUENCE [LARGE SCALE GENOMIC DNA]</scope>
</reference>
<comment type="pathway">
    <text evidence="10">Cell wall biogenesis; peptidoglycan biosynthesis.</text>
</comment>
<dbReference type="Gene3D" id="3.40.50.20">
    <property type="match status" value="1"/>
</dbReference>
<dbReference type="InterPro" id="IPR005905">
    <property type="entry name" value="D_ala_D_ala"/>
</dbReference>
<dbReference type="InterPro" id="IPR016185">
    <property type="entry name" value="PreATP-grasp_dom_sf"/>
</dbReference>
<accession>A0A0G0INF7</accession>
<dbReference type="InterPro" id="IPR011127">
    <property type="entry name" value="Dala_Dala_lig_N"/>
</dbReference>
<dbReference type="PANTHER" id="PTHR23132:SF23">
    <property type="entry name" value="D-ALANINE--D-ALANINE LIGASE B"/>
    <property type="match status" value="1"/>
</dbReference>
<feature type="binding site" evidence="12">
    <location>
        <position position="298"/>
    </location>
    <ligand>
        <name>Mg(2+)</name>
        <dbReference type="ChEBI" id="CHEBI:18420"/>
        <label>2</label>
    </ligand>
</feature>
<evidence type="ECO:0000256" key="13">
    <source>
        <dbReference type="PROSITE-ProRule" id="PRU00409"/>
    </source>
</evidence>
<dbReference type="InterPro" id="IPR013815">
    <property type="entry name" value="ATP_grasp_subdomain_1"/>
</dbReference>
<dbReference type="HAMAP" id="MF_00047">
    <property type="entry name" value="Dala_Dala_lig"/>
    <property type="match status" value="1"/>
</dbReference>
<feature type="binding site" evidence="12">
    <location>
        <position position="296"/>
    </location>
    <ligand>
        <name>Mg(2+)</name>
        <dbReference type="ChEBI" id="CHEBI:18420"/>
        <label>1</label>
    </ligand>
</feature>
<dbReference type="GO" id="GO:0008360">
    <property type="term" value="P:regulation of cell shape"/>
    <property type="evidence" value="ECO:0007669"/>
    <property type="project" value="UniProtKB-KW"/>
</dbReference>
<feature type="domain" description="ATP-grasp" evidence="14">
    <location>
        <begin position="129"/>
        <end position="329"/>
    </location>
</feature>
<comment type="caution">
    <text evidence="15">The sequence shown here is derived from an EMBL/GenBank/DDBJ whole genome shotgun (WGS) entry which is preliminary data.</text>
</comment>
<keyword evidence="4 10" id="KW-0436">Ligase</keyword>
<dbReference type="PROSITE" id="PS00844">
    <property type="entry name" value="DALA_DALA_LIGASE_2"/>
    <property type="match status" value="1"/>
</dbReference>
<dbReference type="PROSITE" id="PS50975">
    <property type="entry name" value="ATP_GRASP"/>
    <property type="match status" value="1"/>
</dbReference>
<dbReference type="Gene3D" id="3.30.470.20">
    <property type="entry name" value="ATP-grasp fold, B domain"/>
    <property type="match status" value="1"/>
</dbReference>
<dbReference type="GO" id="GO:0008716">
    <property type="term" value="F:D-alanine-D-alanine ligase activity"/>
    <property type="evidence" value="ECO:0007669"/>
    <property type="project" value="UniProtKB-UniRule"/>
</dbReference>
<dbReference type="AlphaFoldDB" id="A0A0G0INF7"/>
<keyword evidence="6 13" id="KW-0067">ATP-binding</keyword>
<dbReference type="UniPathway" id="UPA00219"/>
<dbReference type="Pfam" id="PF07478">
    <property type="entry name" value="Dala_Dala_lig_C"/>
    <property type="match status" value="1"/>
</dbReference>
<protein>
    <recommendedName>
        <fullName evidence="10">D-alanine--D-alanine ligase</fullName>
        <ecNumber evidence="10">6.3.2.4</ecNumber>
    </recommendedName>
    <alternativeName>
        <fullName evidence="10">D-Ala-D-Ala ligase</fullName>
    </alternativeName>
    <alternativeName>
        <fullName evidence="10">D-alanylalanine synthetase</fullName>
    </alternativeName>
</protein>
<evidence type="ECO:0000259" key="14">
    <source>
        <dbReference type="PROSITE" id="PS50975"/>
    </source>
</evidence>
<dbReference type="GO" id="GO:0046872">
    <property type="term" value="F:metal ion binding"/>
    <property type="evidence" value="ECO:0007669"/>
    <property type="project" value="UniProtKB-KW"/>
</dbReference>
<dbReference type="EMBL" id="LBUE01000008">
    <property type="protein sequence ID" value="KKQ56252.1"/>
    <property type="molecule type" value="Genomic_DNA"/>
</dbReference>
<dbReference type="GO" id="GO:0009252">
    <property type="term" value="P:peptidoglycan biosynthetic process"/>
    <property type="evidence" value="ECO:0007669"/>
    <property type="project" value="UniProtKB-UniRule"/>
</dbReference>
<dbReference type="NCBIfam" id="TIGR01205">
    <property type="entry name" value="D_ala_D_alaTIGR"/>
    <property type="match status" value="1"/>
</dbReference>
<dbReference type="InterPro" id="IPR011095">
    <property type="entry name" value="Dala_Dala_lig_C"/>
</dbReference>
<dbReference type="InterPro" id="IPR011761">
    <property type="entry name" value="ATP-grasp"/>
</dbReference>
<dbReference type="GO" id="GO:0005524">
    <property type="term" value="F:ATP binding"/>
    <property type="evidence" value="ECO:0007669"/>
    <property type="project" value="UniProtKB-UniRule"/>
</dbReference>
<dbReference type="NCBIfam" id="NF002528">
    <property type="entry name" value="PRK01966.1-4"/>
    <property type="match status" value="1"/>
</dbReference>
<evidence type="ECO:0000256" key="3">
    <source>
        <dbReference type="ARBA" id="ARBA00022490"/>
    </source>
</evidence>
<dbReference type="NCBIfam" id="NF002378">
    <property type="entry name" value="PRK01372.1"/>
    <property type="match status" value="1"/>
</dbReference>
<feature type="binding site" evidence="12">
    <location>
        <position position="283"/>
    </location>
    <ligand>
        <name>Mg(2+)</name>
        <dbReference type="ChEBI" id="CHEBI:18420"/>
        <label>1</label>
    </ligand>
</feature>
<evidence type="ECO:0000256" key="6">
    <source>
        <dbReference type="ARBA" id="ARBA00022840"/>
    </source>
</evidence>
<dbReference type="PATRIC" id="fig|1618583.3.peg.436"/>
<dbReference type="STRING" id="1618583.US75_C0008G0047"/>
<sequence>MGGRSSEHEISIISGREVVNNLSSVNYNIFPIVISRNGDRWKLTSKDSLNLIGDSIKHRNESKEVGLATKKEYKSLSNIKIKPDIVFVAMHGPFGEDGTIQGLLELAGIKYTGSGVLASALGMDKLMFRKIMEKENLPIPKYIVLKRNDFPKSVRRLVGEPPYFVKPNNQGSSVGVSIADNSAELRKSLKVAWKYSDIALVDEYVKGIEVTCGVLGNNQPFALPLVEIISKRSRFFDYESKYTESGSEEIIPARIGRNLTKIVQKIAVNVHSLLGCKGFSRVDFILKNGYDPYILEINTIPGLTPMSLLPKAAKAYGLSYPKLLDKIISYAFK</sequence>
<keyword evidence="3 10" id="KW-0963">Cytoplasm</keyword>
<evidence type="ECO:0000256" key="9">
    <source>
        <dbReference type="ARBA" id="ARBA00023316"/>
    </source>
</evidence>
<dbReference type="EC" id="6.3.2.4" evidence="10"/>
<feature type="active site" evidence="11">
    <location>
        <position position="7"/>
    </location>
</feature>
<feature type="active site" evidence="11">
    <location>
        <position position="307"/>
    </location>
</feature>
<dbReference type="Gene3D" id="3.30.1490.20">
    <property type="entry name" value="ATP-grasp fold, A domain"/>
    <property type="match status" value="1"/>
</dbReference>
<evidence type="ECO:0000256" key="5">
    <source>
        <dbReference type="ARBA" id="ARBA00022741"/>
    </source>
</evidence>
<dbReference type="SUPFAM" id="SSF56059">
    <property type="entry name" value="Glutathione synthetase ATP-binding domain-like"/>
    <property type="match status" value="1"/>
</dbReference>
<name>A0A0G0INF7_9BACT</name>
<comment type="subcellular location">
    <subcellularLocation>
        <location evidence="1 10">Cytoplasm</location>
    </subcellularLocation>
</comment>
<keyword evidence="12" id="KW-0479">Metal-binding</keyword>
<keyword evidence="12" id="KW-0460">Magnesium</keyword>
<proteinExistence type="inferred from homology"/>
<evidence type="ECO:0000256" key="1">
    <source>
        <dbReference type="ARBA" id="ARBA00004496"/>
    </source>
</evidence>
<evidence type="ECO:0000313" key="15">
    <source>
        <dbReference type="EMBL" id="KKQ56252.1"/>
    </source>
</evidence>
<dbReference type="Pfam" id="PF01820">
    <property type="entry name" value="Dala_Dala_lig_N"/>
    <property type="match status" value="1"/>
</dbReference>
<dbReference type="PANTHER" id="PTHR23132">
    <property type="entry name" value="D-ALANINE--D-ALANINE LIGASE"/>
    <property type="match status" value="1"/>
</dbReference>